<evidence type="ECO:0000313" key="2">
    <source>
        <dbReference type="EMBL" id="KAF7531601.1"/>
    </source>
</evidence>
<evidence type="ECO:0000313" key="3">
    <source>
        <dbReference type="Proteomes" id="UP000722485"/>
    </source>
</evidence>
<feature type="region of interest" description="Disordered" evidence="1">
    <location>
        <begin position="1"/>
        <end position="26"/>
    </location>
</feature>
<dbReference type="OrthoDB" id="4897217at2759"/>
<sequence length="189" mass="19857">MDPLAESKDAGTQTTTASIANPLMPPAKQQRILIWRTEVASALSLPAPSLASSRSSDSAASSSAAAASPGPGSGPGPSPSRPRGFWKRLSWRFSSRHHRDGSVVSPGAEPTAMYREARPQQAAGGDDAHDDDDMALPDKLSDEEAGSGLRAKQERLQRAARLLNQGVREDEGAAAIKAQRSRNGQHAVA</sequence>
<name>A0A9P5L217_9HYPO</name>
<dbReference type="AlphaFoldDB" id="A0A9P5L217"/>
<feature type="compositionally biased region" description="Acidic residues" evidence="1">
    <location>
        <begin position="128"/>
        <end position="145"/>
    </location>
</feature>
<gene>
    <name evidence="2" type="ORF">G7Z17_g13717</name>
</gene>
<reference evidence="2" key="1">
    <citation type="submission" date="2020-03" db="EMBL/GenBank/DDBJ databases">
        <title>Draft Genome Sequence of Cylindrodendrum hubeiense.</title>
        <authorList>
            <person name="Buettner E."/>
            <person name="Kellner H."/>
        </authorList>
    </citation>
    <scope>NUCLEOTIDE SEQUENCE</scope>
    <source>
        <strain evidence="2">IHI 201604</strain>
    </source>
</reference>
<dbReference type="EMBL" id="JAANBB010000970">
    <property type="protein sequence ID" value="KAF7531601.1"/>
    <property type="molecule type" value="Genomic_DNA"/>
</dbReference>
<evidence type="ECO:0000256" key="1">
    <source>
        <dbReference type="SAM" id="MobiDB-lite"/>
    </source>
</evidence>
<proteinExistence type="predicted"/>
<feature type="region of interest" description="Disordered" evidence="1">
    <location>
        <begin position="167"/>
        <end position="189"/>
    </location>
</feature>
<feature type="region of interest" description="Disordered" evidence="1">
    <location>
        <begin position="46"/>
        <end position="153"/>
    </location>
</feature>
<protein>
    <submittedName>
        <fullName evidence="2">Uncharacterized protein</fullName>
    </submittedName>
</protein>
<keyword evidence="3" id="KW-1185">Reference proteome</keyword>
<accession>A0A9P5L217</accession>
<feature type="compositionally biased region" description="Polar residues" evidence="1">
    <location>
        <begin position="10"/>
        <end position="19"/>
    </location>
</feature>
<feature type="compositionally biased region" description="Basic residues" evidence="1">
    <location>
        <begin position="84"/>
        <end position="99"/>
    </location>
</feature>
<dbReference type="Proteomes" id="UP000722485">
    <property type="component" value="Unassembled WGS sequence"/>
</dbReference>
<organism evidence="2 3">
    <name type="scientific">Cylindrodendrum hubeiense</name>
    <dbReference type="NCBI Taxonomy" id="595255"/>
    <lineage>
        <taxon>Eukaryota</taxon>
        <taxon>Fungi</taxon>
        <taxon>Dikarya</taxon>
        <taxon>Ascomycota</taxon>
        <taxon>Pezizomycotina</taxon>
        <taxon>Sordariomycetes</taxon>
        <taxon>Hypocreomycetidae</taxon>
        <taxon>Hypocreales</taxon>
        <taxon>Nectriaceae</taxon>
        <taxon>Cylindrodendrum</taxon>
    </lineage>
</organism>
<feature type="compositionally biased region" description="Low complexity" evidence="1">
    <location>
        <begin position="46"/>
        <end position="70"/>
    </location>
</feature>
<comment type="caution">
    <text evidence="2">The sequence shown here is derived from an EMBL/GenBank/DDBJ whole genome shotgun (WGS) entry which is preliminary data.</text>
</comment>